<evidence type="ECO:0000256" key="1">
    <source>
        <dbReference type="ARBA" id="ARBA00004370"/>
    </source>
</evidence>
<evidence type="ECO:0000256" key="3">
    <source>
        <dbReference type="SAM" id="MobiDB-lite"/>
    </source>
</evidence>
<evidence type="ECO:0000313" key="6">
    <source>
        <dbReference type="Proteomes" id="UP000282551"/>
    </source>
</evidence>
<sequence length="203" mass="20831">MTVTATEKNAGVIDEVADADSTAVGTTDDGPRPDPAAARGPGSARWLRVCAFIVLPALVLLSGLGAGYAKWLGGSAERNPSASIAAVQAATDGTIAMLSYQHDTVEQQLGAVGDRLTGDFKDGYAALVNDVVIPGSKQQKISAEVTIPAVAPVTVSDTHAAVLLFVNQATTIGDDAPTSTTSSVRVGLDKVDGKWLISEFQPI</sequence>
<dbReference type="OrthoDB" id="3536396at2"/>
<evidence type="ECO:0000313" key="5">
    <source>
        <dbReference type="EMBL" id="VEG49264.1"/>
    </source>
</evidence>
<evidence type="ECO:0000256" key="2">
    <source>
        <dbReference type="ARBA" id="ARBA00023136"/>
    </source>
</evidence>
<evidence type="ECO:0000256" key="4">
    <source>
        <dbReference type="SAM" id="Phobius"/>
    </source>
</evidence>
<dbReference type="AlphaFoldDB" id="A0A448I9Z5"/>
<feature type="region of interest" description="Disordered" evidence="3">
    <location>
        <begin position="1"/>
        <end position="41"/>
    </location>
</feature>
<dbReference type="Proteomes" id="UP000282551">
    <property type="component" value="Chromosome"/>
</dbReference>
<gene>
    <name evidence="5" type="ORF">NCTC10485_03571</name>
</gene>
<name>A0A448I9Z5_MYCCI</name>
<organism evidence="5 6">
    <name type="scientific">Mycolicibacterium chitae</name>
    <name type="common">Mycobacterium chitae</name>
    <dbReference type="NCBI Taxonomy" id="1792"/>
    <lineage>
        <taxon>Bacteria</taxon>
        <taxon>Bacillati</taxon>
        <taxon>Actinomycetota</taxon>
        <taxon>Actinomycetes</taxon>
        <taxon>Mycobacteriales</taxon>
        <taxon>Mycobacteriaceae</taxon>
        <taxon>Mycolicibacterium</taxon>
    </lineage>
</organism>
<keyword evidence="2 4" id="KW-0472">Membrane</keyword>
<proteinExistence type="predicted"/>
<dbReference type="EMBL" id="LR134355">
    <property type="protein sequence ID" value="VEG49264.1"/>
    <property type="molecule type" value="Genomic_DNA"/>
</dbReference>
<dbReference type="GO" id="GO:0016020">
    <property type="term" value="C:membrane"/>
    <property type="evidence" value="ECO:0007669"/>
    <property type="project" value="UniProtKB-SubCell"/>
</dbReference>
<accession>A0A448I9Z5</accession>
<dbReference type="PANTHER" id="PTHR37042:SF4">
    <property type="entry name" value="OUTER MEMBRANE PROTEIN RV1973"/>
    <property type="match status" value="1"/>
</dbReference>
<dbReference type="RefSeq" id="WP_126334960.1">
    <property type="nucleotide sequence ID" value="NZ_AP022604.1"/>
</dbReference>
<comment type="subcellular location">
    <subcellularLocation>
        <location evidence="1">Membrane</location>
    </subcellularLocation>
</comment>
<feature type="transmembrane region" description="Helical" evidence="4">
    <location>
        <begin position="46"/>
        <end position="69"/>
    </location>
</feature>
<protein>
    <submittedName>
        <fullName evidence="5">Mce associated membrane protein</fullName>
    </submittedName>
</protein>
<dbReference type="PANTHER" id="PTHR37042">
    <property type="entry name" value="OUTER MEMBRANE PROTEIN RV1973"/>
    <property type="match status" value="1"/>
</dbReference>
<keyword evidence="4" id="KW-0812">Transmembrane</keyword>
<keyword evidence="4" id="KW-1133">Transmembrane helix</keyword>
<reference evidence="5 6" key="1">
    <citation type="submission" date="2018-12" db="EMBL/GenBank/DDBJ databases">
        <authorList>
            <consortium name="Pathogen Informatics"/>
        </authorList>
    </citation>
    <scope>NUCLEOTIDE SEQUENCE [LARGE SCALE GENOMIC DNA]</scope>
    <source>
        <strain evidence="5 6">NCTC10485</strain>
    </source>
</reference>
<keyword evidence="6" id="KW-1185">Reference proteome</keyword>